<comment type="catalytic activity">
    <reaction evidence="10">
        <text>a (3R)-hydroxyacyl-[ACP] + L-ornithine = a lyso-ornithine lipid + holo-[ACP] + H(+)</text>
        <dbReference type="Rhea" id="RHEA:20633"/>
        <dbReference type="Rhea" id="RHEA-COMP:9685"/>
        <dbReference type="Rhea" id="RHEA-COMP:9945"/>
        <dbReference type="ChEBI" id="CHEBI:15378"/>
        <dbReference type="ChEBI" id="CHEBI:46911"/>
        <dbReference type="ChEBI" id="CHEBI:64479"/>
        <dbReference type="ChEBI" id="CHEBI:78827"/>
        <dbReference type="ChEBI" id="CHEBI:138482"/>
        <dbReference type="EC" id="2.3.2.30"/>
    </reaction>
    <physiologicalReaction direction="left-to-right" evidence="10">
        <dbReference type="Rhea" id="RHEA:20634"/>
    </physiologicalReaction>
</comment>
<protein>
    <recommendedName>
        <fullName evidence="8">L-ornithine N(alpha)-acyltransferase</fullName>
        <ecNumber evidence="7">2.3.2.30</ecNumber>
    </recommendedName>
</protein>
<comment type="similarity">
    <text evidence="6">Belongs to the acetyltransferase family. OlsB subfamily.</text>
</comment>
<dbReference type="SUPFAM" id="SSF55729">
    <property type="entry name" value="Acyl-CoA N-acyltransferases (Nat)"/>
    <property type="match status" value="1"/>
</dbReference>
<evidence type="ECO:0000256" key="6">
    <source>
        <dbReference type="ARBA" id="ARBA00038095"/>
    </source>
</evidence>
<keyword evidence="4" id="KW-0443">Lipid metabolism</keyword>
<dbReference type="AlphaFoldDB" id="A0A084IRR2"/>
<dbReference type="InterPro" id="IPR016181">
    <property type="entry name" value="Acyl_CoA_acyltransferase"/>
</dbReference>
<dbReference type="Proteomes" id="UP000028302">
    <property type="component" value="Unassembled WGS sequence"/>
</dbReference>
<dbReference type="GO" id="GO:0043810">
    <property type="term" value="F:ornithine-acyl [acyl carrier protein] N-acyltransferase activity"/>
    <property type="evidence" value="ECO:0007669"/>
    <property type="project" value="UniProtKB-EC"/>
</dbReference>
<dbReference type="RefSeq" id="WP_051882675.1">
    <property type="nucleotide sequence ID" value="NZ_APNK01000001.1"/>
</dbReference>
<dbReference type="PANTHER" id="PTHR37323">
    <property type="entry name" value="GCN5-RELATED N-ACETYLTRANSFERASE"/>
    <property type="match status" value="1"/>
</dbReference>
<reference evidence="11 12" key="1">
    <citation type="submission" date="2013-03" db="EMBL/GenBank/DDBJ databases">
        <title>Salinisphaera hydrothermalis C41B8 Genome Sequencing.</title>
        <authorList>
            <person name="Li C."/>
            <person name="Lai Q."/>
            <person name="Shao Z."/>
        </authorList>
    </citation>
    <scope>NUCLEOTIDE SEQUENCE [LARGE SCALE GENOMIC DNA]</scope>
    <source>
        <strain evidence="11 12">C41B8</strain>
    </source>
</reference>
<comment type="caution">
    <text evidence="11">The sequence shown here is derived from an EMBL/GenBank/DDBJ whole genome shotgun (WGS) entry which is preliminary data.</text>
</comment>
<evidence type="ECO:0000256" key="5">
    <source>
        <dbReference type="ARBA" id="ARBA00023315"/>
    </source>
</evidence>
<evidence type="ECO:0000256" key="8">
    <source>
        <dbReference type="ARBA" id="ARBA00039866"/>
    </source>
</evidence>
<comment type="pathway">
    <text evidence="1">Lipid metabolism.</text>
</comment>
<organism evidence="11 12">
    <name type="scientific">Salinisphaera hydrothermalis (strain C41B8)</name>
    <dbReference type="NCBI Taxonomy" id="1304275"/>
    <lineage>
        <taxon>Bacteria</taxon>
        <taxon>Pseudomonadati</taxon>
        <taxon>Pseudomonadota</taxon>
        <taxon>Gammaproteobacteria</taxon>
        <taxon>Salinisphaerales</taxon>
        <taxon>Salinisphaeraceae</taxon>
        <taxon>Salinisphaera</taxon>
    </lineage>
</organism>
<evidence type="ECO:0000256" key="4">
    <source>
        <dbReference type="ARBA" id="ARBA00023098"/>
    </source>
</evidence>
<keyword evidence="3" id="KW-0808">Transferase</keyword>
<evidence type="ECO:0000256" key="1">
    <source>
        <dbReference type="ARBA" id="ARBA00005189"/>
    </source>
</evidence>
<sequence>MSLAPRTERVPRGYYYSFAQNEHDVLDSLALRHRVFVEEMGARIEPGPAGIETDALDEYCLHLIVRERATDRAIASTRILTHEAAIAAGGFYSAAEFDIDRILATPGRFLEIGRTCVDAAHRSGGAIAVLWNGLADLIRADDYDHLIGCASIDLRDGLDRAHAICRDILARQPVSATSRVAPKRALPAASNRLARAVRLPPLIKAYLRLGARVGGPPCYDPDFGVADVFMHVDVARLSPRYARHFLGTVRTPEDEELRLTA</sequence>
<dbReference type="Pfam" id="PF13444">
    <property type="entry name" value="Acetyltransf_5"/>
    <property type="match status" value="1"/>
</dbReference>
<dbReference type="STRING" id="1304275.C41B8_01565"/>
<keyword evidence="5" id="KW-0012">Acyltransferase</keyword>
<dbReference type="Gene3D" id="3.40.630.30">
    <property type="match status" value="1"/>
</dbReference>
<keyword evidence="12" id="KW-1185">Reference proteome</keyword>
<dbReference type="eggNOG" id="COG3176">
    <property type="taxonomic scope" value="Bacteria"/>
</dbReference>
<evidence type="ECO:0000256" key="3">
    <source>
        <dbReference type="ARBA" id="ARBA00022679"/>
    </source>
</evidence>
<evidence type="ECO:0000256" key="7">
    <source>
        <dbReference type="ARBA" id="ARBA00039058"/>
    </source>
</evidence>
<dbReference type="PANTHER" id="PTHR37323:SF1">
    <property type="entry name" value="L-ORNITHINE N(ALPHA)-ACYLTRANSFERASE"/>
    <property type="match status" value="1"/>
</dbReference>
<accession>A0A084IRR2</accession>
<evidence type="ECO:0000313" key="12">
    <source>
        <dbReference type="Proteomes" id="UP000028302"/>
    </source>
</evidence>
<name>A0A084IRR2_SALHC</name>
<dbReference type="EC" id="2.3.2.30" evidence="7"/>
<evidence type="ECO:0000256" key="10">
    <source>
        <dbReference type="ARBA" id="ARBA00047785"/>
    </source>
</evidence>
<evidence type="ECO:0000313" key="11">
    <source>
        <dbReference type="EMBL" id="KEZ79396.1"/>
    </source>
</evidence>
<dbReference type="OrthoDB" id="9787072at2"/>
<dbReference type="GO" id="GO:0006629">
    <property type="term" value="P:lipid metabolic process"/>
    <property type="evidence" value="ECO:0007669"/>
    <property type="project" value="UniProtKB-KW"/>
</dbReference>
<gene>
    <name evidence="11" type="ORF">C41B8_01565</name>
</gene>
<dbReference type="InterPro" id="IPR052351">
    <property type="entry name" value="Ornithine_N-alpha-AT"/>
</dbReference>
<comment type="function">
    <text evidence="9">Catalyzes the first step in the biosynthesis of ornithine lipids, which are phosphorus-free membrane lipids. Catalyzes the 3-hydroxyacyl-acyl carrier protein-dependent acylation of ornithine to form lyso-ornithine lipid (LOL).</text>
</comment>
<evidence type="ECO:0000256" key="2">
    <source>
        <dbReference type="ARBA" id="ARBA00022516"/>
    </source>
</evidence>
<dbReference type="EMBL" id="APNK01000001">
    <property type="protein sequence ID" value="KEZ79396.1"/>
    <property type="molecule type" value="Genomic_DNA"/>
</dbReference>
<keyword evidence="2" id="KW-0444">Lipid biosynthesis</keyword>
<evidence type="ECO:0000256" key="9">
    <source>
        <dbReference type="ARBA" id="ARBA00045724"/>
    </source>
</evidence>
<proteinExistence type="inferred from homology"/>